<accession>A0ACB6QM26</accession>
<protein>
    <submittedName>
        <fullName evidence="1">Phosphatases II</fullName>
    </submittedName>
</protein>
<evidence type="ECO:0000313" key="1">
    <source>
        <dbReference type="EMBL" id="KAF2467951.1"/>
    </source>
</evidence>
<evidence type="ECO:0000313" key="2">
    <source>
        <dbReference type="Proteomes" id="UP000799755"/>
    </source>
</evidence>
<dbReference type="EMBL" id="MU003518">
    <property type="protein sequence ID" value="KAF2467951.1"/>
    <property type="molecule type" value="Genomic_DNA"/>
</dbReference>
<dbReference type="Proteomes" id="UP000799755">
    <property type="component" value="Unassembled WGS sequence"/>
</dbReference>
<proteinExistence type="predicted"/>
<keyword evidence="2" id="KW-1185">Reference proteome</keyword>
<reference evidence="1" key="1">
    <citation type="journal article" date="2020" name="Stud. Mycol.">
        <title>101 Dothideomycetes genomes: a test case for predicting lifestyles and emergence of pathogens.</title>
        <authorList>
            <person name="Haridas S."/>
            <person name="Albert R."/>
            <person name="Binder M."/>
            <person name="Bloem J."/>
            <person name="Labutti K."/>
            <person name="Salamov A."/>
            <person name="Andreopoulos B."/>
            <person name="Baker S."/>
            <person name="Barry K."/>
            <person name="Bills G."/>
            <person name="Bluhm B."/>
            <person name="Cannon C."/>
            <person name="Castanera R."/>
            <person name="Culley D."/>
            <person name="Daum C."/>
            <person name="Ezra D."/>
            <person name="Gonzalez J."/>
            <person name="Henrissat B."/>
            <person name="Kuo A."/>
            <person name="Liang C."/>
            <person name="Lipzen A."/>
            <person name="Lutzoni F."/>
            <person name="Magnuson J."/>
            <person name="Mondo S."/>
            <person name="Nolan M."/>
            <person name="Ohm R."/>
            <person name="Pangilinan J."/>
            <person name="Park H.-J."/>
            <person name="Ramirez L."/>
            <person name="Alfaro M."/>
            <person name="Sun H."/>
            <person name="Tritt A."/>
            <person name="Yoshinaga Y."/>
            <person name="Zwiers L.-H."/>
            <person name="Turgeon B."/>
            <person name="Goodwin S."/>
            <person name="Spatafora J."/>
            <person name="Crous P."/>
            <person name="Grigoriev I."/>
        </authorList>
    </citation>
    <scope>NUCLEOTIDE SEQUENCE</scope>
    <source>
        <strain evidence="1">ATCC 200398</strain>
    </source>
</reference>
<comment type="caution">
    <text evidence="1">The sequence shown here is derived from an EMBL/GenBank/DDBJ whole genome shotgun (WGS) entry which is preliminary data.</text>
</comment>
<organism evidence="1 2">
    <name type="scientific">Lindgomyces ingoldianus</name>
    <dbReference type="NCBI Taxonomy" id="673940"/>
    <lineage>
        <taxon>Eukaryota</taxon>
        <taxon>Fungi</taxon>
        <taxon>Dikarya</taxon>
        <taxon>Ascomycota</taxon>
        <taxon>Pezizomycotina</taxon>
        <taxon>Dothideomycetes</taxon>
        <taxon>Pleosporomycetidae</taxon>
        <taxon>Pleosporales</taxon>
        <taxon>Lindgomycetaceae</taxon>
        <taxon>Lindgomyces</taxon>
    </lineage>
</organism>
<gene>
    <name evidence="1" type="ORF">BDR25DRAFT_305357</name>
</gene>
<name>A0ACB6QM26_9PLEO</name>
<sequence length="185" mass="20024">MAKKRKNKSGSTGPSVSKKQPAACVLPNLYLGPVSAASNVSFLTNNGITHVLSIGKSPSAVNHLESINYQRLGLIDEEDCDIRPVVERACQFIDSMSSSNEKVLVHCSAAISRSPTIVAAYLMKSCGMTLMESLKILVNARDAIAPNPGFLRQLVEMEREIFDDTTFDATAFDGRNKLANMFTGP</sequence>